<organism evidence="1 2">
    <name type="scientific">Boeremia exigua</name>
    <dbReference type="NCBI Taxonomy" id="749465"/>
    <lineage>
        <taxon>Eukaryota</taxon>
        <taxon>Fungi</taxon>
        <taxon>Dikarya</taxon>
        <taxon>Ascomycota</taxon>
        <taxon>Pezizomycotina</taxon>
        <taxon>Dothideomycetes</taxon>
        <taxon>Pleosporomycetidae</taxon>
        <taxon>Pleosporales</taxon>
        <taxon>Pleosporineae</taxon>
        <taxon>Didymellaceae</taxon>
        <taxon>Boeremia</taxon>
    </lineage>
</organism>
<comment type="caution">
    <text evidence="1">The sequence shown here is derived from an EMBL/GenBank/DDBJ whole genome shotgun (WGS) entry which is preliminary data.</text>
</comment>
<gene>
    <name evidence="1" type="ORF">OPT61_g9729</name>
</gene>
<sequence length="380" mass="40796">MSVDVVLDVVGGTSFAELLAVLKKGGRFATAGAIAGPIVELDLRTLYLKDLSFFGCTFQDREVFANLISYIEKGEIKPQVGQVFKLKDIGKAQEVFQSKAITEKLVLEGPPSAPAACAPASLDAITAPRPTTFASTAHSYCASTPTPHTHTKGAMQLTTLLLAGLGAVSVSAVPSMGASWVPNQVTVKEEFKVPGDNPLYFCADPADYIVQIDKVDLDPNPPKPGEKLSIKASGDFKEDVVKGSKMHLQVKYGLITLINQERDACDTVEQADLKCPLKKGELSLTKEVDLPREIPPGTYTVLADVYTEDGDKITCLTAKVAFHRNNDHDSAQAPGGSPDGSGILSFGNVKVDKRKIQMSGPAAGLVQQRMQERLRQRNEL</sequence>
<dbReference type="EMBL" id="JAPHNI010001255">
    <property type="protein sequence ID" value="KAJ8106154.1"/>
    <property type="molecule type" value="Genomic_DNA"/>
</dbReference>
<accession>A0ACC2HTN6</accession>
<protein>
    <submittedName>
        <fullName evidence="1">Uncharacterized protein</fullName>
    </submittedName>
</protein>
<keyword evidence="2" id="KW-1185">Reference proteome</keyword>
<proteinExistence type="predicted"/>
<reference evidence="1" key="1">
    <citation type="submission" date="2022-11" db="EMBL/GenBank/DDBJ databases">
        <title>Genome Sequence of Boeremia exigua.</title>
        <authorList>
            <person name="Buettner E."/>
        </authorList>
    </citation>
    <scope>NUCLEOTIDE SEQUENCE</scope>
    <source>
        <strain evidence="1">CU02</strain>
    </source>
</reference>
<evidence type="ECO:0000313" key="1">
    <source>
        <dbReference type="EMBL" id="KAJ8106154.1"/>
    </source>
</evidence>
<name>A0ACC2HTN6_9PLEO</name>
<dbReference type="Proteomes" id="UP001153331">
    <property type="component" value="Unassembled WGS sequence"/>
</dbReference>
<evidence type="ECO:0000313" key="2">
    <source>
        <dbReference type="Proteomes" id="UP001153331"/>
    </source>
</evidence>